<organism evidence="1 2">
    <name type="scientific">Calycina marina</name>
    <dbReference type="NCBI Taxonomy" id="1763456"/>
    <lineage>
        <taxon>Eukaryota</taxon>
        <taxon>Fungi</taxon>
        <taxon>Dikarya</taxon>
        <taxon>Ascomycota</taxon>
        <taxon>Pezizomycotina</taxon>
        <taxon>Leotiomycetes</taxon>
        <taxon>Helotiales</taxon>
        <taxon>Pezizellaceae</taxon>
        <taxon>Calycina</taxon>
    </lineage>
</organism>
<reference evidence="1" key="1">
    <citation type="journal article" date="2021" name="IMA Fungus">
        <title>Genomic characterization of three marine fungi, including Emericellopsis atlantica sp. nov. with signatures of a generalist lifestyle and marine biomass degradation.</title>
        <authorList>
            <person name="Hagestad O.C."/>
            <person name="Hou L."/>
            <person name="Andersen J.H."/>
            <person name="Hansen E.H."/>
            <person name="Altermark B."/>
            <person name="Li C."/>
            <person name="Kuhnert E."/>
            <person name="Cox R.J."/>
            <person name="Crous P.W."/>
            <person name="Spatafora J.W."/>
            <person name="Lail K."/>
            <person name="Amirebrahimi M."/>
            <person name="Lipzen A."/>
            <person name="Pangilinan J."/>
            <person name="Andreopoulos W."/>
            <person name="Hayes R.D."/>
            <person name="Ng V."/>
            <person name="Grigoriev I.V."/>
            <person name="Jackson S.A."/>
            <person name="Sutton T.D.S."/>
            <person name="Dobson A.D.W."/>
            <person name="Rama T."/>
        </authorList>
    </citation>
    <scope>NUCLEOTIDE SEQUENCE</scope>
    <source>
        <strain evidence="1">TRa3180A</strain>
    </source>
</reference>
<dbReference type="GO" id="GO:0000447">
    <property type="term" value="P:endonucleolytic cleavage in ITS1 to separate SSU-rRNA from 5.8S rRNA and LSU-rRNA from tricistronic rRNA transcript (SSU-rRNA, 5.8S rRNA, LSU-rRNA)"/>
    <property type="evidence" value="ECO:0007669"/>
    <property type="project" value="TreeGrafter"/>
</dbReference>
<evidence type="ECO:0000313" key="2">
    <source>
        <dbReference type="Proteomes" id="UP000887226"/>
    </source>
</evidence>
<dbReference type="Pfam" id="PF08584">
    <property type="entry name" value="Ribonuc_P_40"/>
    <property type="match status" value="1"/>
</dbReference>
<dbReference type="InterPro" id="IPR013893">
    <property type="entry name" value="RNase_P_Rpp40"/>
</dbReference>
<accession>A0A9P7ZA59</accession>
<comment type="caution">
    <text evidence="1">The sequence shown here is derived from an EMBL/GenBank/DDBJ whole genome shotgun (WGS) entry which is preliminary data.</text>
</comment>
<dbReference type="OrthoDB" id="63112at2759"/>
<gene>
    <name evidence="1" type="ORF">BJ878DRAFT_531974</name>
</gene>
<dbReference type="GO" id="GO:0000172">
    <property type="term" value="C:ribonuclease MRP complex"/>
    <property type="evidence" value="ECO:0007669"/>
    <property type="project" value="TreeGrafter"/>
</dbReference>
<proteinExistence type="predicted"/>
<dbReference type="GO" id="GO:0000171">
    <property type="term" value="F:ribonuclease MRP activity"/>
    <property type="evidence" value="ECO:0007669"/>
    <property type="project" value="TreeGrafter"/>
</dbReference>
<dbReference type="GO" id="GO:0004526">
    <property type="term" value="F:ribonuclease P activity"/>
    <property type="evidence" value="ECO:0007669"/>
    <property type="project" value="TreeGrafter"/>
</dbReference>
<protein>
    <submittedName>
        <fullName evidence="1">Ribonuclease P 40kDa subunit</fullName>
    </submittedName>
</protein>
<dbReference type="GO" id="GO:0030681">
    <property type="term" value="C:multimeric ribonuclease P complex"/>
    <property type="evidence" value="ECO:0007669"/>
    <property type="project" value="TreeGrafter"/>
</dbReference>
<sequence length="354" mass="40496">MLGFPTDTKHEPKCTVTYGVMGHLDPKQPPTKRKPFVSVMNHHFVQKTELIVPDELYEIIKNEAFLEKNTPKYSRVIMTLGEITSGEFFNEYIKRGNVLMLSEWRTGVDKVYTLRDGILTLYLDKESYEKAGLVGKPDGVKGKRGTKPRWVVEINLRLPSMLHGKKGFERIVYAFKNVLNTPVTWLFCDLGKQPLVNDPLEVKFPHRVTVQPKVFTDIEVSLPPLTPPTSDINIGYESEFEDFAVETHEWFSLVSLDSPRVKLDDKVDSFLCRYVPPGETHMKSRLVSITWKGFFPSSWAHNLLVEMLQNTPADVWFSMSTLGFGIGWAGDIKDCMILKPPNAPKEYILWEVGR</sequence>
<dbReference type="AlphaFoldDB" id="A0A9P7ZA59"/>
<dbReference type="PANTHER" id="PTHR15396:SF1">
    <property type="entry name" value="RIBONUCLEASE P PROTEIN SUBUNIT P40"/>
    <property type="match status" value="1"/>
</dbReference>
<name>A0A9P7ZA59_9HELO</name>
<dbReference type="GO" id="GO:0001682">
    <property type="term" value="P:tRNA 5'-leader removal"/>
    <property type="evidence" value="ECO:0007669"/>
    <property type="project" value="InterPro"/>
</dbReference>
<dbReference type="PANTHER" id="PTHR15396">
    <property type="entry name" value="RIBONUCLEASE P PROTEIN SUBUNIT P40"/>
    <property type="match status" value="1"/>
</dbReference>
<keyword evidence="2" id="KW-1185">Reference proteome</keyword>
<evidence type="ECO:0000313" key="1">
    <source>
        <dbReference type="EMBL" id="KAG9248393.1"/>
    </source>
</evidence>
<dbReference type="EMBL" id="MU253750">
    <property type="protein sequence ID" value="KAG9248393.1"/>
    <property type="molecule type" value="Genomic_DNA"/>
</dbReference>
<dbReference type="Proteomes" id="UP000887226">
    <property type="component" value="Unassembled WGS sequence"/>
</dbReference>